<dbReference type="NCBIfam" id="TIGR00546">
    <property type="entry name" value="lnt"/>
    <property type="match status" value="1"/>
</dbReference>
<dbReference type="HAMAP" id="MF_01148">
    <property type="entry name" value="Lnt"/>
    <property type="match status" value="1"/>
</dbReference>
<comment type="caution">
    <text evidence="12">The sequence shown here is derived from an EMBL/GenBank/DDBJ whole genome shotgun (WGS) entry which is preliminary data.</text>
</comment>
<comment type="catalytic activity">
    <reaction evidence="9">
        <text>N-terminal S-1,2-diacyl-sn-glyceryl-L-cysteinyl-[lipoprotein] + a glycerophospholipid = N-acyl-S-1,2-diacyl-sn-glyceryl-L-cysteinyl-[lipoprotein] + a 2-acyl-sn-glycero-3-phospholipid + H(+)</text>
        <dbReference type="Rhea" id="RHEA:48228"/>
        <dbReference type="Rhea" id="RHEA-COMP:14681"/>
        <dbReference type="Rhea" id="RHEA-COMP:14684"/>
        <dbReference type="ChEBI" id="CHEBI:15378"/>
        <dbReference type="ChEBI" id="CHEBI:136912"/>
        <dbReference type="ChEBI" id="CHEBI:140656"/>
        <dbReference type="ChEBI" id="CHEBI:140657"/>
        <dbReference type="ChEBI" id="CHEBI:140660"/>
        <dbReference type="EC" id="2.3.1.269"/>
    </reaction>
</comment>
<evidence type="ECO:0000313" key="12">
    <source>
        <dbReference type="EMBL" id="RMS54892.1"/>
    </source>
</evidence>
<reference evidence="12 13" key="1">
    <citation type="submission" date="2018-08" db="EMBL/GenBank/DDBJ databases">
        <title>Recombination of ecologically and evolutionarily significant loci maintains genetic cohesion in the Pseudomonas syringae species complex.</title>
        <authorList>
            <person name="Dillon M."/>
            <person name="Thakur S."/>
            <person name="Almeida R.N.D."/>
            <person name="Weir B.S."/>
            <person name="Guttman D.S."/>
        </authorList>
    </citation>
    <scope>NUCLEOTIDE SEQUENCE [LARGE SCALE GENOMIC DNA]</scope>
    <source>
        <strain evidence="12 13">ICMP 7847</strain>
    </source>
</reference>
<dbReference type="GO" id="GO:0016410">
    <property type="term" value="F:N-acyltransferase activity"/>
    <property type="evidence" value="ECO:0007669"/>
    <property type="project" value="UniProtKB-UniRule"/>
</dbReference>
<name>A0A658KP93_PSEA0</name>
<accession>A0A658KP93</accession>
<comment type="pathway">
    <text evidence="9">Protein modification; lipoprotein biosynthesis (N-acyl transfer).</text>
</comment>
<keyword evidence="6 9" id="KW-1133">Transmembrane helix</keyword>
<feature type="transmembrane region" description="Helical" evidence="9">
    <location>
        <begin position="249"/>
        <end position="270"/>
    </location>
</feature>
<feature type="transmembrane region" description="Helical" evidence="9">
    <location>
        <begin position="571"/>
        <end position="591"/>
    </location>
</feature>
<dbReference type="GO" id="GO:0005886">
    <property type="term" value="C:plasma membrane"/>
    <property type="evidence" value="ECO:0007669"/>
    <property type="project" value="UniProtKB-SubCell"/>
</dbReference>
<comment type="subcellular location">
    <subcellularLocation>
        <location evidence="1 9">Cell membrane</location>
        <topology evidence="1 9">Multi-pass membrane protein</topology>
    </subcellularLocation>
</comment>
<dbReference type="PROSITE" id="PS50263">
    <property type="entry name" value="CN_HYDROLASE"/>
    <property type="match status" value="1"/>
</dbReference>
<evidence type="ECO:0000256" key="1">
    <source>
        <dbReference type="ARBA" id="ARBA00004651"/>
    </source>
</evidence>
<keyword evidence="12" id="KW-0449">Lipoprotein</keyword>
<dbReference type="Pfam" id="PF00795">
    <property type="entry name" value="CN_hydrolase"/>
    <property type="match status" value="1"/>
</dbReference>
<feature type="transmembrane region" description="Helical" evidence="9">
    <location>
        <begin position="131"/>
        <end position="153"/>
    </location>
</feature>
<sequence>MRCDCACRPAAITRWRKKSMSPSVSRKTRSSKTTCCPSTRTDHPLASTRQQSRVSATYRSSRHTSKTQRLFPNPFCAFCSYNAAHTEQSFLPHATPYRVLASGALMDFNPLDLILHLDVYLDLLVTNYGTWVYAILFLVIFCETGLVIMPFLPGDSLLFIAGAVAAGGGMDPVLLAGLLMLLFIAAIALFFALPAWVWARWLRRNEAPLADALAFAALWLWQEAFRGWFLTGFPWLYSGYSQLDGPLAGLAPVGGVWLISFSLGLTAALLCNLHRLRARKSFLATGVVLLLAPWIAGLALKDHAWTSPSGPPLKVAAMQGNIEQSMKWDPQKLNDQLALYRDMTFRSQQADLIVWPETAVPVLKESAEGYLAMMGRFASDRGAALITGVPVREPTGRGEYRYYNGITVTGQGDGTYYKQKLVPFGEYVPLQDLLRGLISFFDLPMSDFARGPNDQALLQAKGYHIAPFICYEVVYPEFAAGLSAQSDLLLTVSNDTWFGTSIGPLQHLQMAQMRALEAGRWMIRATNNGVTALIDPFGRITVQIPQFERGVLYGEVVPMHELTPYLRWRSWPLAIVCLLLFGWALMAARIAKTV</sequence>
<dbReference type="InterPro" id="IPR036526">
    <property type="entry name" value="C-N_Hydrolase_sf"/>
</dbReference>
<evidence type="ECO:0000259" key="11">
    <source>
        <dbReference type="PROSITE" id="PS50263"/>
    </source>
</evidence>
<keyword evidence="7 9" id="KW-0472">Membrane</keyword>
<organism evidence="12 13">
    <name type="scientific">Pseudomonas amygdali pv. photiniae</name>
    <dbReference type="NCBI Taxonomy" id="251724"/>
    <lineage>
        <taxon>Bacteria</taxon>
        <taxon>Pseudomonadati</taxon>
        <taxon>Pseudomonadota</taxon>
        <taxon>Gammaproteobacteria</taxon>
        <taxon>Pseudomonadales</taxon>
        <taxon>Pseudomonadaceae</taxon>
        <taxon>Pseudomonas</taxon>
        <taxon>Pseudomonas amygdali</taxon>
    </lineage>
</organism>
<dbReference type="InterPro" id="IPR045378">
    <property type="entry name" value="LNT_N"/>
</dbReference>
<keyword evidence="5 9" id="KW-0812">Transmembrane</keyword>
<dbReference type="InterPro" id="IPR003010">
    <property type="entry name" value="C-N_Hydrolase"/>
</dbReference>
<evidence type="ECO:0000256" key="4">
    <source>
        <dbReference type="ARBA" id="ARBA00022679"/>
    </source>
</evidence>
<evidence type="ECO:0000256" key="3">
    <source>
        <dbReference type="ARBA" id="ARBA00022475"/>
    </source>
</evidence>
<dbReference type="Pfam" id="PF20154">
    <property type="entry name" value="LNT_N"/>
    <property type="match status" value="1"/>
</dbReference>
<dbReference type="InterPro" id="IPR004563">
    <property type="entry name" value="Apolipo_AcylTrfase"/>
</dbReference>
<evidence type="ECO:0000256" key="7">
    <source>
        <dbReference type="ARBA" id="ARBA00023136"/>
    </source>
</evidence>
<keyword evidence="4 9" id="KW-0808">Transferase</keyword>
<dbReference type="SUPFAM" id="SSF56317">
    <property type="entry name" value="Carbon-nitrogen hydrolase"/>
    <property type="match status" value="1"/>
</dbReference>
<proteinExistence type="inferred from homology"/>
<evidence type="ECO:0000256" key="8">
    <source>
        <dbReference type="ARBA" id="ARBA00023315"/>
    </source>
</evidence>
<evidence type="ECO:0000313" key="13">
    <source>
        <dbReference type="Proteomes" id="UP000270873"/>
    </source>
</evidence>
<evidence type="ECO:0000256" key="5">
    <source>
        <dbReference type="ARBA" id="ARBA00022692"/>
    </source>
</evidence>
<dbReference type="PANTHER" id="PTHR38686:SF1">
    <property type="entry name" value="APOLIPOPROTEIN N-ACYLTRANSFERASE"/>
    <property type="match status" value="1"/>
</dbReference>
<dbReference type="EMBL" id="RBSP01000050">
    <property type="protein sequence ID" value="RMS54892.1"/>
    <property type="molecule type" value="Genomic_DNA"/>
</dbReference>
<dbReference type="EC" id="2.3.1.269" evidence="9"/>
<feature type="transmembrane region" description="Helical" evidence="9">
    <location>
        <begin position="209"/>
        <end position="229"/>
    </location>
</feature>
<dbReference type="PANTHER" id="PTHR38686">
    <property type="entry name" value="APOLIPOPROTEIN N-ACYLTRANSFERASE"/>
    <property type="match status" value="1"/>
</dbReference>
<feature type="transmembrane region" description="Helical" evidence="9">
    <location>
        <begin position="282"/>
        <end position="300"/>
    </location>
</feature>
<dbReference type="GO" id="GO:0042158">
    <property type="term" value="P:lipoprotein biosynthetic process"/>
    <property type="evidence" value="ECO:0007669"/>
    <property type="project" value="UniProtKB-UniRule"/>
</dbReference>
<evidence type="ECO:0000256" key="10">
    <source>
        <dbReference type="SAM" id="MobiDB-lite"/>
    </source>
</evidence>
<keyword evidence="8 9" id="KW-0012">Acyltransferase</keyword>
<dbReference type="Gene3D" id="3.60.110.10">
    <property type="entry name" value="Carbon-nitrogen hydrolase"/>
    <property type="match status" value="1"/>
</dbReference>
<evidence type="ECO:0000256" key="9">
    <source>
        <dbReference type="HAMAP-Rule" id="MF_01148"/>
    </source>
</evidence>
<feature type="domain" description="CN hydrolase" evidence="11">
    <location>
        <begin position="318"/>
        <end position="558"/>
    </location>
</feature>
<dbReference type="AlphaFoldDB" id="A0A658KP93"/>
<comment type="similarity">
    <text evidence="2 9">Belongs to the CN hydrolase family. Apolipoprotein N-acyltransferase subfamily.</text>
</comment>
<evidence type="ECO:0000256" key="2">
    <source>
        <dbReference type="ARBA" id="ARBA00010065"/>
    </source>
</evidence>
<gene>
    <name evidence="9" type="primary">lnt</name>
    <name evidence="12" type="ORF">ALP66_04831</name>
</gene>
<dbReference type="UniPathway" id="UPA00666"/>
<dbReference type="Proteomes" id="UP000270873">
    <property type="component" value="Unassembled WGS sequence"/>
</dbReference>
<feature type="transmembrane region" description="Helical" evidence="9">
    <location>
        <begin position="173"/>
        <end position="197"/>
    </location>
</feature>
<dbReference type="CDD" id="cd07571">
    <property type="entry name" value="ALP_N-acyl_transferase"/>
    <property type="match status" value="1"/>
</dbReference>
<feature type="region of interest" description="Disordered" evidence="10">
    <location>
        <begin position="17"/>
        <end position="50"/>
    </location>
</feature>
<comment type="function">
    <text evidence="9">Catalyzes the phospholipid dependent N-acylation of the N-terminal cysteine of apolipoprotein, the last step in lipoprotein maturation.</text>
</comment>
<protein>
    <recommendedName>
        <fullName evidence="9">Apolipoprotein N-acyltransferase</fullName>
        <shortName evidence="9">ALP N-acyltransferase</shortName>
        <ecNumber evidence="9">2.3.1.269</ecNumber>
    </recommendedName>
</protein>
<keyword evidence="3 9" id="KW-1003">Cell membrane</keyword>
<evidence type="ECO:0000256" key="6">
    <source>
        <dbReference type="ARBA" id="ARBA00022989"/>
    </source>
</evidence>